<dbReference type="SUPFAM" id="SSF51735">
    <property type="entry name" value="NAD(P)-binding Rossmann-fold domains"/>
    <property type="match status" value="1"/>
</dbReference>
<sequence>MDRTFKGTVLVVGATGRTGQWIVRRLEEHHIPCHLFVRSSEKAVELFGPEVEGHISTGSIENSEEIKSALEHADAIICAIGSSVTNPEEPPPSVIDRDGVIRLATLAKQKNIRKFILVSSLAVTKPDHPLNKYGNVLTMKLAGEDAVRELFAEKGYSYTILRPGGLLDGPPLLHALRFDTGDRLATGAIQRSDVAEVAVLSLFMEEAHNSTFELIQTDEINQTSLRHFFSQLPSGTVL</sequence>
<evidence type="ECO:0000313" key="3">
    <source>
        <dbReference type="Proteomes" id="UP000008701"/>
    </source>
</evidence>
<dbReference type="Gene3D" id="3.40.50.720">
    <property type="entry name" value="NAD(P)-binding Rossmann-like Domain"/>
    <property type="match status" value="1"/>
</dbReference>
<reference evidence="2 3" key="1">
    <citation type="submission" date="2006-12" db="EMBL/GenBank/DDBJ databases">
        <title>Complete sequence of Chlorobium phaeobacteroides DSM 266.</title>
        <authorList>
            <consortium name="US DOE Joint Genome Institute"/>
            <person name="Copeland A."/>
            <person name="Lucas S."/>
            <person name="Lapidus A."/>
            <person name="Barry K."/>
            <person name="Detter J.C."/>
            <person name="Glavina del Rio T."/>
            <person name="Hammon N."/>
            <person name="Israni S."/>
            <person name="Pitluck S."/>
            <person name="Goltsman E."/>
            <person name="Schmutz J."/>
            <person name="Larimer F."/>
            <person name="Land M."/>
            <person name="Hauser L."/>
            <person name="Mikhailova N."/>
            <person name="Li T."/>
            <person name="Overmann J."/>
            <person name="Bryant D.A."/>
            <person name="Richardson P."/>
        </authorList>
    </citation>
    <scope>NUCLEOTIDE SEQUENCE [LARGE SCALE GENOMIC DNA]</scope>
    <source>
        <strain evidence="2 3">DSM 266</strain>
    </source>
</reference>
<dbReference type="OrthoDB" id="9803892at2"/>
<dbReference type="KEGG" id="cph:Cpha266_1275"/>
<name>A1BFY1_CHLPD</name>
<feature type="domain" description="NAD(P)-binding" evidence="1">
    <location>
        <begin position="13"/>
        <end position="202"/>
    </location>
</feature>
<evidence type="ECO:0000259" key="1">
    <source>
        <dbReference type="Pfam" id="PF13460"/>
    </source>
</evidence>
<dbReference type="Proteomes" id="UP000008701">
    <property type="component" value="Chromosome"/>
</dbReference>
<dbReference type="HOGENOM" id="CLU_025711_8_0_10"/>
<dbReference type="eggNOG" id="COG0702">
    <property type="taxonomic scope" value="Bacteria"/>
</dbReference>
<evidence type="ECO:0000313" key="2">
    <source>
        <dbReference type="EMBL" id="ABL65308.1"/>
    </source>
</evidence>
<accession>A1BFY1</accession>
<dbReference type="STRING" id="290317.Cpha266_1275"/>
<dbReference type="EMBL" id="CP000492">
    <property type="protein sequence ID" value="ABL65308.1"/>
    <property type="molecule type" value="Genomic_DNA"/>
</dbReference>
<organism evidence="2 3">
    <name type="scientific">Chlorobium phaeobacteroides (strain DSM 266 / SMG 266 / 2430)</name>
    <dbReference type="NCBI Taxonomy" id="290317"/>
    <lineage>
        <taxon>Bacteria</taxon>
        <taxon>Pseudomonadati</taxon>
        <taxon>Chlorobiota</taxon>
        <taxon>Chlorobiia</taxon>
        <taxon>Chlorobiales</taxon>
        <taxon>Chlorobiaceae</taxon>
        <taxon>Chlorobium/Pelodictyon group</taxon>
        <taxon>Chlorobium</taxon>
    </lineage>
</organism>
<dbReference type="CDD" id="cd05243">
    <property type="entry name" value="SDR_a5"/>
    <property type="match status" value="1"/>
</dbReference>
<protein>
    <submittedName>
        <fullName evidence="2">NAD-dependent epimerase/dehydratase</fullName>
    </submittedName>
</protein>
<dbReference type="InterPro" id="IPR036291">
    <property type="entry name" value="NAD(P)-bd_dom_sf"/>
</dbReference>
<gene>
    <name evidence="2" type="ordered locus">Cpha266_1275</name>
</gene>
<dbReference type="Pfam" id="PF13460">
    <property type="entry name" value="NAD_binding_10"/>
    <property type="match status" value="1"/>
</dbReference>
<proteinExistence type="predicted"/>
<dbReference type="PANTHER" id="PTHR15020">
    <property type="entry name" value="FLAVIN REDUCTASE-RELATED"/>
    <property type="match status" value="1"/>
</dbReference>
<dbReference type="AlphaFoldDB" id="A1BFY1"/>
<keyword evidence="3" id="KW-1185">Reference proteome</keyword>
<dbReference type="InterPro" id="IPR016040">
    <property type="entry name" value="NAD(P)-bd_dom"/>
</dbReference>
<dbReference type="PANTHER" id="PTHR15020:SF50">
    <property type="entry name" value="UPF0659 PROTEIN YMR090W"/>
    <property type="match status" value="1"/>
</dbReference>
<dbReference type="RefSeq" id="WP_011745132.1">
    <property type="nucleotide sequence ID" value="NC_008639.1"/>
</dbReference>